<dbReference type="Proteomes" id="UP000053593">
    <property type="component" value="Unassembled WGS sequence"/>
</dbReference>
<evidence type="ECO:0000313" key="2">
    <source>
        <dbReference type="EMBL" id="KIK56373.1"/>
    </source>
</evidence>
<sequence length="285" mass="32403">MVKAKTSTKISKDAAYYARNKARRCAEAREYMRVKRAAEAAPRTASQKPSPKDCDATNQISPASQTGDSGSASLTLFYNAFIMCRNDFDTWLDSSVPQEKNTYFHNWERYGAGISVRLYQLMSDIQDGTQSQLIYKGVCAMQMHLGRRRAERFFSVNARSLNQSIPRPSWGQLKYVDLTDNQTDHFNGIVSTLRNEADGIIEEWGGLGETRRYGKIRHMERTADSIEGLYVKWRELLDNEVLVGAKIDITTLAQEASHTLFVLGEILERVTFALSHKALYPLRRK</sequence>
<dbReference type="HOGENOM" id="CLU_976781_0_0_1"/>
<feature type="compositionally biased region" description="Polar residues" evidence="1">
    <location>
        <begin position="56"/>
        <end position="69"/>
    </location>
</feature>
<protein>
    <submittedName>
        <fullName evidence="2">Uncharacterized protein</fullName>
    </submittedName>
</protein>
<dbReference type="EMBL" id="KN834798">
    <property type="protein sequence ID" value="KIK56373.1"/>
    <property type="molecule type" value="Genomic_DNA"/>
</dbReference>
<evidence type="ECO:0000313" key="3">
    <source>
        <dbReference type="Proteomes" id="UP000053593"/>
    </source>
</evidence>
<proteinExistence type="predicted"/>
<accession>A0A0D0CME3</accession>
<organism evidence="2 3">
    <name type="scientific">Collybiopsis luxurians FD-317 M1</name>
    <dbReference type="NCBI Taxonomy" id="944289"/>
    <lineage>
        <taxon>Eukaryota</taxon>
        <taxon>Fungi</taxon>
        <taxon>Dikarya</taxon>
        <taxon>Basidiomycota</taxon>
        <taxon>Agaricomycotina</taxon>
        <taxon>Agaricomycetes</taxon>
        <taxon>Agaricomycetidae</taxon>
        <taxon>Agaricales</taxon>
        <taxon>Marasmiineae</taxon>
        <taxon>Omphalotaceae</taxon>
        <taxon>Collybiopsis</taxon>
        <taxon>Collybiopsis luxurians</taxon>
    </lineage>
</organism>
<name>A0A0D0CME3_9AGAR</name>
<keyword evidence="3" id="KW-1185">Reference proteome</keyword>
<reference evidence="2 3" key="1">
    <citation type="submission" date="2014-04" db="EMBL/GenBank/DDBJ databases">
        <title>Evolutionary Origins and Diversification of the Mycorrhizal Mutualists.</title>
        <authorList>
            <consortium name="DOE Joint Genome Institute"/>
            <consortium name="Mycorrhizal Genomics Consortium"/>
            <person name="Kohler A."/>
            <person name="Kuo A."/>
            <person name="Nagy L.G."/>
            <person name="Floudas D."/>
            <person name="Copeland A."/>
            <person name="Barry K.W."/>
            <person name="Cichocki N."/>
            <person name="Veneault-Fourrey C."/>
            <person name="LaButti K."/>
            <person name="Lindquist E.A."/>
            <person name="Lipzen A."/>
            <person name="Lundell T."/>
            <person name="Morin E."/>
            <person name="Murat C."/>
            <person name="Riley R."/>
            <person name="Ohm R."/>
            <person name="Sun H."/>
            <person name="Tunlid A."/>
            <person name="Henrissat B."/>
            <person name="Grigoriev I.V."/>
            <person name="Hibbett D.S."/>
            <person name="Martin F."/>
        </authorList>
    </citation>
    <scope>NUCLEOTIDE SEQUENCE [LARGE SCALE GENOMIC DNA]</scope>
    <source>
        <strain evidence="2 3">FD-317 M1</strain>
    </source>
</reference>
<dbReference type="AlphaFoldDB" id="A0A0D0CME3"/>
<feature type="region of interest" description="Disordered" evidence="1">
    <location>
        <begin position="36"/>
        <end position="69"/>
    </location>
</feature>
<evidence type="ECO:0000256" key="1">
    <source>
        <dbReference type="SAM" id="MobiDB-lite"/>
    </source>
</evidence>
<gene>
    <name evidence="2" type="ORF">GYMLUDRAFT_247883</name>
</gene>